<reference evidence="1" key="1">
    <citation type="journal article" date="2014" name="Int. J. Syst. Evol. Microbiol.">
        <title>Complete genome sequence of Corynebacterium casei LMG S-19264T (=DSM 44701T), isolated from a smear-ripened cheese.</title>
        <authorList>
            <consortium name="US DOE Joint Genome Institute (JGI-PGF)"/>
            <person name="Walter F."/>
            <person name="Albersmeier A."/>
            <person name="Kalinowski J."/>
            <person name="Ruckert C."/>
        </authorList>
    </citation>
    <scope>NUCLEOTIDE SEQUENCE</scope>
    <source>
        <strain evidence="1">KCTC 12988</strain>
    </source>
</reference>
<proteinExistence type="predicted"/>
<evidence type="ECO:0000313" key="1">
    <source>
        <dbReference type="EMBL" id="GHC68226.1"/>
    </source>
</evidence>
<protein>
    <submittedName>
        <fullName evidence="1">Uncharacterized protein</fullName>
    </submittedName>
</protein>
<dbReference type="RefSeq" id="WP_189574657.1">
    <property type="nucleotide sequence ID" value="NZ_BMXI01000043.1"/>
</dbReference>
<dbReference type="AlphaFoldDB" id="A0A918TYT1"/>
<keyword evidence="2" id="KW-1185">Reference proteome</keyword>
<sequence length="179" mass="21051">MNEPDFTAKWVLPFYRKIGRFRTNEDELVSNYLRVSSELTPQVVQTLFSEPNWRHRSTAAWFTAIRGWTDFEEEIIEYLLLCELCYEGGGFLLSLASLATPNSVRGVTNYLDRYLVERDPYGSQADGMHALKWLDLKNGTALFPKYEPRWIDFCAERSRPLDETRFFSNLRTIERFQRG</sequence>
<dbReference type="InterPro" id="IPR046042">
    <property type="entry name" value="DUF6000"/>
</dbReference>
<dbReference type="Proteomes" id="UP000644507">
    <property type="component" value="Unassembled WGS sequence"/>
</dbReference>
<organism evidence="1 2">
    <name type="scientific">Roseibacillus persicicus</name>
    <dbReference type="NCBI Taxonomy" id="454148"/>
    <lineage>
        <taxon>Bacteria</taxon>
        <taxon>Pseudomonadati</taxon>
        <taxon>Verrucomicrobiota</taxon>
        <taxon>Verrucomicrobiia</taxon>
        <taxon>Verrucomicrobiales</taxon>
        <taxon>Verrucomicrobiaceae</taxon>
        <taxon>Roseibacillus</taxon>
    </lineage>
</organism>
<accession>A0A918TYT1</accession>
<dbReference type="EMBL" id="BMXI01000043">
    <property type="protein sequence ID" value="GHC68226.1"/>
    <property type="molecule type" value="Genomic_DNA"/>
</dbReference>
<reference evidence="1" key="2">
    <citation type="submission" date="2020-09" db="EMBL/GenBank/DDBJ databases">
        <authorList>
            <person name="Sun Q."/>
            <person name="Kim S."/>
        </authorList>
    </citation>
    <scope>NUCLEOTIDE SEQUENCE</scope>
    <source>
        <strain evidence="1">KCTC 12988</strain>
    </source>
</reference>
<dbReference type="Pfam" id="PF19463">
    <property type="entry name" value="DUF6000"/>
    <property type="match status" value="1"/>
</dbReference>
<evidence type="ECO:0000313" key="2">
    <source>
        <dbReference type="Proteomes" id="UP000644507"/>
    </source>
</evidence>
<name>A0A918TYT1_9BACT</name>
<gene>
    <name evidence="1" type="ORF">GCM10007100_40340</name>
</gene>
<comment type="caution">
    <text evidence="1">The sequence shown here is derived from an EMBL/GenBank/DDBJ whole genome shotgun (WGS) entry which is preliminary data.</text>
</comment>